<dbReference type="Proteomes" id="UP000237271">
    <property type="component" value="Unassembled WGS sequence"/>
</dbReference>
<protein>
    <submittedName>
        <fullName evidence="1">Uncharacterized protein</fullName>
    </submittedName>
</protein>
<name>A0A2P4XMF3_9STRA</name>
<sequence length="251" mass="27643">MDLDELNPGNTKRGKDTAITAFETFIGLTTLSSTLNNKLQVNAGCLYWTSLVCISHLMRVEGQSKMWLFELFPVQRYIAEAKLLSIRKMLDGLYMKRGGKVVNKAPPCSKVYVASDCQDAASLCLLWCLFGRASDLSLVRRQNRSVDSGKIFFVCFIRMKPSKELGLSLFPDAEFVACPLHAITMAIITQIAPTVTLITNLSDVPVTTAVTLSPIMPLLEVLNYPEKFDALKPAAAPVRHSEAPVDTPSTI</sequence>
<accession>A0A2P4XMF3</accession>
<evidence type="ECO:0000313" key="1">
    <source>
        <dbReference type="EMBL" id="POM66741.1"/>
    </source>
</evidence>
<dbReference type="EMBL" id="NCKW01009540">
    <property type="protein sequence ID" value="POM66741.1"/>
    <property type="molecule type" value="Genomic_DNA"/>
</dbReference>
<gene>
    <name evidence="1" type="ORF">PHPALM_17346</name>
</gene>
<comment type="caution">
    <text evidence="1">The sequence shown here is derived from an EMBL/GenBank/DDBJ whole genome shotgun (WGS) entry which is preliminary data.</text>
</comment>
<reference evidence="1 2" key="1">
    <citation type="journal article" date="2017" name="Genome Biol. Evol.">
        <title>Phytophthora megakarya and P. palmivora, closely related causal agents of cacao black pod rot, underwent increases in genome sizes and gene numbers by different mechanisms.</title>
        <authorList>
            <person name="Ali S.S."/>
            <person name="Shao J."/>
            <person name="Lary D.J."/>
            <person name="Kronmiller B."/>
            <person name="Shen D."/>
            <person name="Strem M.D."/>
            <person name="Amoako-Attah I."/>
            <person name="Akrofi A.Y."/>
            <person name="Begoude B.A."/>
            <person name="Ten Hoopen G.M."/>
            <person name="Coulibaly K."/>
            <person name="Kebe B.I."/>
            <person name="Melnick R.L."/>
            <person name="Guiltinan M.J."/>
            <person name="Tyler B.M."/>
            <person name="Meinhardt L.W."/>
            <person name="Bailey B.A."/>
        </authorList>
    </citation>
    <scope>NUCLEOTIDE SEQUENCE [LARGE SCALE GENOMIC DNA]</scope>
    <source>
        <strain evidence="2">sbr112.9</strain>
    </source>
</reference>
<proteinExistence type="predicted"/>
<dbReference type="AlphaFoldDB" id="A0A2P4XMF3"/>
<evidence type="ECO:0000313" key="2">
    <source>
        <dbReference type="Proteomes" id="UP000237271"/>
    </source>
</evidence>
<organism evidence="1 2">
    <name type="scientific">Phytophthora palmivora</name>
    <dbReference type="NCBI Taxonomy" id="4796"/>
    <lineage>
        <taxon>Eukaryota</taxon>
        <taxon>Sar</taxon>
        <taxon>Stramenopiles</taxon>
        <taxon>Oomycota</taxon>
        <taxon>Peronosporomycetes</taxon>
        <taxon>Peronosporales</taxon>
        <taxon>Peronosporaceae</taxon>
        <taxon>Phytophthora</taxon>
    </lineage>
</organism>
<keyword evidence="2" id="KW-1185">Reference proteome</keyword>